<dbReference type="EMBL" id="FN656309">
    <property type="protein sequence ID" value="CBY41187.1"/>
    <property type="molecule type" value="Genomic_DNA"/>
</dbReference>
<evidence type="ECO:0000313" key="2">
    <source>
        <dbReference type="EMBL" id="CBY41187.1"/>
    </source>
</evidence>
<sequence length="191" mass="21519">MSSAVGKRIIWCRDGGNFTKEAVYLKCIVYKMKNACRSFKFHKALTSVVRCLVNHGLLLNSNQKSPDRVTRISEEDAQLVAKKCEFAAKECMLEIRMGDGYLPNLLAAVTCLATIRYLIVSTNDSDDLPEKKEQPAADDTGAIVKNSMRTDQLELGNLFDELMPKKRAIREASSSSEDEEEKIIVLKKRRK</sequence>
<dbReference type="Proteomes" id="UP000011014">
    <property type="component" value="Unassembled WGS sequence"/>
</dbReference>
<name>E4Z0F9_OIKDI</name>
<protein>
    <submittedName>
        <fullName evidence="2">Uncharacterized protein</fullName>
    </submittedName>
</protein>
<gene>
    <name evidence="2" type="ORF">GSOID_T00023245001</name>
</gene>
<proteinExistence type="predicted"/>
<reference evidence="2" key="1">
    <citation type="journal article" date="2010" name="Science">
        <title>Plasticity of animal genome architecture unmasked by rapid evolution of a pelagic tunicate.</title>
        <authorList>
            <person name="Denoeud F."/>
            <person name="Henriet S."/>
            <person name="Mungpakdee S."/>
            <person name="Aury J.M."/>
            <person name="Da Silva C."/>
            <person name="Brinkmann H."/>
            <person name="Mikhaleva J."/>
            <person name="Olsen L.C."/>
            <person name="Jubin C."/>
            <person name="Canestro C."/>
            <person name="Bouquet J.M."/>
            <person name="Danks G."/>
            <person name="Poulain J."/>
            <person name="Campsteijn C."/>
            <person name="Adamski M."/>
            <person name="Cross I."/>
            <person name="Yadetie F."/>
            <person name="Muffato M."/>
            <person name="Louis A."/>
            <person name="Butcher S."/>
            <person name="Tsagkogeorga G."/>
            <person name="Konrad A."/>
            <person name="Singh S."/>
            <person name="Jensen M.F."/>
            <person name="Cong E.H."/>
            <person name="Eikeseth-Otteraa H."/>
            <person name="Noel B."/>
            <person name="Anthouard V."/>
            <person name="Porcel B.M."/>
            <person name="Kachouri-Lafond R."/>
            <person name="Nishino A."/>
            <person name="Ugolini M."/>
            <person name="Chourrout P."/>
            <person name="Nishida H."/>
            <person name="Aasland R."/>
            <person name="Huzurbazar S."/>
            <person name="Westhof E."/>
            <person name="Delsuc F."/>
            <person name="Lehrach H."/>
            <person name="Reinhardt R."/>
            <person name="Weissenbach J."/>
            <person name="Roy S.W."/>
            <person name="Artiguenave F."/>
            <person name="Postlethwait J.H."/>
            <person name="Manak J.R."/>
            <person name="Thompson E.M."/>
            <person name="Jaillon O."/>
            <person name="Du Pasquier L."/>
            <person name="Boudinot P."/>
            <person name="Liberles D.A."/>
            <person name="Volff J.N."/>
            <person name="Philippe H."/>
            <person name="Lenhard B."/>
            <person name="Roest Crollius H."/>
            <person name="Wincker P."/>
            <person name="Chourrout D."/>
        </authorList>
    </citation>
    <scope>NUCLEOTIDE SEQUENCE [LARGE SCALE GENOMIC DNA]</scope>
</reference>
<dbReference type="AlphaFoldDB" id="E4Z0F9"/>
<organism evidence="2">
    <name type="scientific">Oikopleura dioica</name>
    <name type="common">Tunicate</name>
    <dbReference type="NCBI Taxonomy" id="34765"/>
    <lineage>
        <taxon>Eukaryota</taxon>
        <taxon>Metazoa</taxon>
        <taxon>Chordata</taxon>
        <taxon>Tunicata</taxon>
        <taxon>Appendicularia</taxon>
        <taxon>Copelata</taxon>
        <taxon>Oikopleuridae</taxon>
        <taxon>Oikopleura</taxon>
    </lineage>
</organism>
<feature type="region of interest" description="Disordered" evidence="1">
    <location>
        <begin position="169"/>
        <end position="191"/>
    </location>
</feature>
<accession>E4Z0F9</accession>
<evidence type="ECO:0000256" key="1">
    <source>
        <dbReference type="SAM" id="MobiDB-lite"/>
    </source>
</evidence>